<reference evidence="1" key="1">
    <citation type="journal article" date="2021" name="Sci. Adv.">
        <title>The American lobster genome reveals insights on longevity, neural, and immune adaptations.</title>
        <authorList>
            <person name="Polinski J.M."/>
            <person name="Zimin A.V."/>
            <person name="Clark K.F."/>
            <person name="Kohn A.B."/>
            <person name="Sadowski N."/>
            <person name="Timp W."/>
            <person name="Ptitsyn A."/>
            <person name="Khanna P."/>
            <person name="Romanova D.Y."/>
            <person name="Williams P."/>
            <person name="Greenwood S.J."/>
            <person name="Moroz L.L."/>
            <person name="Walt D.R."/>
            <person name="Bodnar A.G."/>
        </authorList>
    </citation>
    <scope>NUCLEOTIDE SEQUENCE</scope>
    <source>
        <strain evidence="1">GMGI-L3</strain>
    </source>
</reference>
<name>A0A8J5MJK9_HOMAM</name>
<dbReference type="AlphaFoldDB" id="A0A8J5MJK9"/>
<evidence type="ECO:0000313" key="2">
    <source>
        <dbReference type="Proteomes" id="UP000747542"/>
    </source>
</evidence>
<dbReference type="EMBL" id="JAHLQT010046276">
    <property type="protein sequence ID" value="KAG7153878.1"/>
    <property type="molecule type" value="Genomic_DNA"/>
</dbReference>
<comment type="caution">
    <text evidence="1">The sequence shown here is derived from an EMBL/GenBank/DDBJ whole genome shotgun (WGS) entry which is preliminary data.</text>
</comment>
<proteinExistence type="predicted"/>
<organism evidence="1 2">
    <name type="scientific">Homarus americanus</name>
    <name type="common">American lobster</name>
    <dbReference type="NCBI Taxonomy" id="6706"/>
    <lineage>
        <taxon>Eukaryota</taxon>
        <taxon>Metazoa</taxon>
        <taxon>Ecdysozoa</taxon>
        <taxon>Arthropoda</taxon>
        <taxon>Crustacea</taxon>
        <taxon>Multicrustacea</taxon>
        <taxon>Malacostraca</taxon>
        <taxon>Eumalacostraca</taxon>
        <taxon>Eucarida</taxon>
        <taxon>Decapoda</taxon>
        <taxon>Pleocyemata</taxon>
        <taxon>Astacidea</taxon>
        <taxon>Nephropoidea</taxon>
        <taxon>Nephropidae</taxon>
        <taxon>Homarus</taxon>
    </lineage>
</organism>
<dbReference type="Proteomes" id="UP000747542">
    <property type="component" value="Unassembled WGS sequence"/>
</dbReference>
<keyword evidence="2" id="KW-1185">Reference proteome</keyword>
<accession>A0A8J5MJK9</accession>
<evidence type="ECO:0000313" key="1">
    <source>
        <dbReference type="EMBL" id="KAG7153878.1"/>
    </source>
</evidence>
<sequence length="162" mass="18161">MMAQHEITPKSMLMRGGLFRQRSVQKSEQFMKASTKTNEEFNAVMKGYKMGSRDEPKAVFTLRKVPMAADVDWRTKGLASPLSRTRDNVALAGLSPQTRPVNSMQTALVPLVSHVDIAQGSETGLQRGLIKRGVPFLWPLMLLTFLQFYHDDAFYACISHTA</sequence>
<protein>
    <submittedName>
        <fullName evidence="1">Digestive cysteine proteinase 3-like 3</fullName>
    </submittedName>
</protein>
<gene>
    <name evidence="1" type="primary">LCP3-L3</name>
    <name evidence="1" type="ORF">Hamer_G017696</name>
</gene>